<name>A0A1H0QK23_9CLOT</name>
<proteinExistence type="predicted"/>
<evidence type="ECO:0000256" key="1">
    <source>
        <dbReference type="SAM" id="Phobius"/>
    </source>
</evidence>
<feature type="transmembrane region" description="Helical" evidence="1">
    <location>
        <begin position="6"/>
        <end position="28"/>
    </location>
</feature>
<protein>
    <submittedName>
        <fullName evidence="2">Uncharacterized protein</fullName>
    </submittedName>
</protein>
<evidence type="ECO:0000313" key="2">
    <source>
        <dbReference type="EMBL" id="SDP17743.1"/>
    </source>
</evidence>
<organism evidence="2 3">
    <name type="scientific">Clostridium gasigenes</name>
    <dbReference type="NCBI Taxonomy" id="94869"/>
    <lineage>
        <taxon>Bacteria</taxon>
        <taxon>Bacillati</taxon>
        <taxon>Bacillota</taxon>
        <taxon>Clostridia</taxon>
        <taxon>Eubacteriales</taxon>
        <taxon>Clostridiaceae</taxon>
        <taxon>Clostridium</taxon>
    </lineage>
</organism>
<evidence type="ECO:0000313" key="3">
    <source>
        <dbReference type="Proteomes" id="UP000198597"/>
    </source>
</evidence>
<dbReference type="Proteomes" id="UP000198597">
    <property type="component" value="Unassembled WGS sequence"/>
</dbReference>
<keyword evidence="3" id="KW-1185">Reference proteome</keyword>
<dbReference type="EMBL" id="FNJM01000002">
    <property type="protein sequence ID" value="SDP17743.1"/>
    <property type="molecule type" value="Genomic_DNA"/>
</dbReference>
<keyword evidence="1" id="KW-0472">Membrane</keyword>
<gene>
    <name evidence="2" type="ORF">SAMN04488529_102402</name>
</gene>
<sequence length="34" mass="3536">MGTGFMIMLGAMIGGLLEAPIAIPLFIIQKIFGA</sequence>
<accession>A0A1H0QK23</accession>
<reference evidence="2 3" key="1">
    <citation type="submission" date="2016-10" db="EMBL/GenBank/DDBJ databases">
        <authorList>
            <person name="de Groot N.N."/>
        </authorList>
    </citation>
    <scope>NUCLEOTIDE SEQUENCE [LARGE SCALE GENOMIC DNA]</scope>
    <source>
        <strain evidence="2 3">DSM 12272</strain>
    </source>
</reference>
<dbReference type="AlphaFoldDB" id="A0A1H0QK23"/>
<keyword evidence="1" id="KW-1133">Transmembrane helix</keyword>
<keyword evidence="1" id="KW-0812">Transmembrane</keyword>